<dbReference type="AlphaFoldDB" id="A0A9P6H5F4"/>
<dbReference type="OrthoDB" id="2737640at2759"/>
<feature type="compositionally biased region" description="Low complexity" evidence="1">
    <location>
        <begin position="950"/>
        <end position="964"/>
    </location>
</feature>
<dbReference type="PANTHER" id="PTHR33096">
    <property type="entry name" value="CXC2 DOMAIN-CONTAINING PROTEIN"/>
    <property type="match status" value="1"/>
</dbReference>
<reference evidence="3" key="2">
    <citation type="submission" date="2020-11" db="EMBL/GenBank/DDBJ databases">
        <authorList>
            <consortium name="DOE Joint Genome Institute"/>
            <person name="Kuo A."/>
            <person name="Miyauchi S."/>
            <person name="Kiss E."/>
            <person name="Drula E."/>
            <person name="Kohler A."/>
            <person name="Sanchez-Garcia M."/>
            <person name="Andreopoulos B."/>
            <person name="Barry K.W."/>
            <person name="Bonito G."/>
            <person name="Buee M."/>
            <person name="Carver A."/>
            <person name="Chen C."/>
            <person name="Cichocki N."/>
            <person name="Clum A."/>
            <person name="Culley D."/>
            <person name="Crous P.W."/>
            <person name="Fauchery L."/>
            <person name="Girlanda M."/>
            <person name="Hayes R."/>
            <person name="Keri Z."/>
            <person name="Labutti K."/>
            <person name="Lipzen A."/>
            <person name="Lombard V."/>
            <person name="Magnuson J."/>
            <person name="Maillard F."/>
            <person name="Morin E."/>
            <person name="Murat C."/>
            <person name="Nolan M."/>
            <person name="Ohm R."/>
            <person name="Pangilinan J."/>
            <person name="Pereira M."/>
            <person name="Perotto S."/>
            <person name="Peter M."/>
            <person name="Riley R."/>
            <person name="Sitrit Y."/>
            <person name="Stielow B."/>
            <person name="Szollosi G."/>
            <person name="Zifcakova L."/>
            <person name="Stursova M."/>
            <person name="Spatafora J.W."/>
            <person name="Tedersoo L."/>
            <person name="Vaario L.-M."/>
            <person name="Yamada A."/>
            <person name="Yan M."/>
            <person name="Wang P."/>
            <person name="Xu J."/>
            <person name="Bruns T."/>
            <person name="Baldrian P."/>
            <person name="Vilgalys R."/>
            <person name="Henrissat B."/>
            <person name="Grigoriev I.V."/>
            <person name="Hibbett D."/>
            <person name="Nagy L.G."/>
            <person name="Martin F.M."/>
        </authorList>
    </citation>
    <scope>NUCLEOTIDE SEQUENCE</scope>
    <source>
        <strain evidence="3">UH-Tt-Lm1</strain>
    </source>
</reference>
<dbReference type="InterPro" id="IPR040521">
    <property type="entry name" value="KDZ"/>
</dbReference>
<organism evidence="3 4">
    <name type="scientific">Thelephora terrestris</name>
    <dbReference type="NCBI Taxonomy" id="56493"/>
    <lineage>
        <taxon>Eukaryota</taxon>
        <taxon>Fungi</taxon>
        <taxon>Dikarya</taxon>
        <taxon>Basidiomycota</taxon>
        <taxon>Agaricomycotina</taxon>
        <taxon>Agaricomycetes</taxon>
        <taxon>Thelephorales</taxon>
        <taxon>Thelephoraceae</taxon>
        <taxon>Thelephora</taxon>
    </lineage>
</organism>
<dbReference type="Pfam" id="PF18803">
    <property type="entry name" value="CxC2"/>
    <property type="match status" value="1"/>
</dbReference>
<evidence type="ECO:0000256" key="1">
    <source>
        <dbReference type="SAM" id="MobiDB-lite"/>
    </source>
</evidence>
<dbReference type="Pfam" id="PF18758">
    <property type="entry name" value="KDZ"/>
    <property type="match status" value="1"/>
</dbReference>
<keyword evidence="4" id="KW-1185">Reference proteome</keyword>
<feature type="compositionally biased region" description="Acidic residues" evidence="1">
    <location>
        <begin position="1024"/>
        <end position="1034"/>
    </location>
</feature>
<dbReference type="PANTHER" id="PTHR33096:SF1">
    <property type="entry name" value="CXC1-LIKE CYSTEINE CLUSTER ASSOCIATED WITH KDZ TRANSPOSASES DOMAIN-CONTAINING PROTEIN"/>
    <property type="match status" value="1"/>
</dbReference>
<evidence type="ECO:0000259" key="2">
    <source>
        <dbReference type="Pfam" id="PF18803"/>
    </source>
</evidence>
<accession>A0A9P6H5F4</accession>
<feature type="domain" description="CxC2-like cysteine cluster KDZ transposase-associated" evidence="2">
    <location>
        <begin position="90"/>
        <end position="196"/>
    </location>
</feature>
<reference evidence="3" key="1">
    <citation type="journal article" date="2020" name="Nat. Commun.">
        <title>Large-scale genome sequencing of mycorrhizal fungi provides insights into the early evolution of symbiotic traits.</title>
        <authorList>
            <person name="Miyauchi S."/>
            <person name="Kiss E."/>
            <person name="Kuo A."/>
            <person name="Drula E."/>
            <person name="Kohler A."/>
            <person name="Sanchez-Garcia M."/>
            <person name="Morin E."/>
            <person name="Andreopoulos B."/>
            <person name="Barry K.W."/>
            <person name="Bonito G."/>
            <person name="Buee M."/>
            <person name="Carver A."/>
            <person name="Chen C."/>
            <person name="Cichocki N."/>
            <person name="Clum A."/>
            <person name="Culley D."/>
            <person name="Crous P.W."/>
            <person name="Fauchery L."/>
            <person name="Girlanda M."/>
            <person name="Hayes R.D."/>
            <person name="Keri Z."/>
            <person name="LaButti K."/>
            <person name="Lipzen A."/>
            <person name="Lombard V."/>
            <person name="Magnuson J."/>
            <person name="Maillard F."/>
            <person name="Murat C."/>
            <person name="Nolan M."/>
            <person name="Ohm R.A."/>
            <person name="Pangilinan J."/>
            <person name="Pereira M.F."/>
            <person name="Perotto S."/>
            <person name="Peter M."/>
            <person name="Pfister S."/>
            <person name="Riley R."/>
            <person name="Sitrit Y."/>
            <person name="Stielow J.B."/>
            <person name="Szollosi G."/>
            <person name="Zifcakova L."/>
            <person name="Stursova M."/>
            <person name="Spatafora J.W."/>
            <person name="Tedersoo L."/>
            <person name="Vaario L.M."/>
            <person name="Yamada A."/>
            <person name="Yan M."/>
            <person name="Wang P."/>
            <person name="Xu J."/>
            <person name="Bruns T."/>
            <person name="Baldrian P."/>
            <person name="Vilgalys R."/>
            <person name="Dunand C."/>
            <person name="Henrissat B."/>
            <person name="Grigoriev I.V."/>
            <person name="Hibbett D."/>
            <person name="Nagy L.G."/>
            <person name="Martin F.M."/>
        </authorList>
    </citation>
    <scope>NUCLEOTIDE SEQUENCE</scope>
    <source>
        <strain evidence="3">UH-Tt-Lm1</strain>
    </source>
</reference>
<sequence>MLVLTCRQTRMADWLHYRSIMLDELLRMDGTGDSATPEDCVNCGSAGEYRCSDCFGGNMCCLKCIVSLHCHLPLHRVQVWLDGFFKRVTLESLGLIVSLGHSGHCCPILTETHRILVVDLSGYHTVRIRYCKCSGNGYLENFRQFLRVGWYPASVLHPRTVFTFDLLDTYHKISLQGKLNLYDFYNAIMQKTDNHGSLKVKYRYHEMSRCVRQWRHLKDLKRGAAGHTTTTVDKLDSGILAVECPACPCPGRNLPAGWDSPSSHAWLYCLFLAIDANFRLKLKARGINDPELGAGLAYFVDTTRFQGHLKSHTDEEDIETCGTEFHAVNQANSRLLKDFSVSGVGAIVCRHGLVRKNGVVDLQKGERFVNMDFIFLSTVKDEEVKMIKISYDIACRWSVNLFRRIESYSPELRISEDKFALEYFIPKFHLPAHGSSCHTKYSFNYRPGVGRTHGENIESGWAHTNPAAVATREMGAGARHSALDSHWGGWNWRKIVGFGTLLLKNLHDARKMAKQCEKICSDFEVQTDPGTVKEWRAMKHGWERDPSKPDPFKLVERPASLDAAKKKLAETEALEARTGSSLPHKLLPSSFVRMGLEIEDHQQQIIAHLRTNRQRTDPQKIETQQRRNALARWIKVWRIAQVVYMPQALAYLPDESGSPASNDAERLNDSKPETWALFLPSAIPEDDRSLCYKWIVETERTLRLAQLQDSLADLRQFRRTLRNLRLYFKTNTAGEGQKTQTKSRTIEAGVNNRINRAVCRYRIAYRALLELDPAGDWTDEYYELRDEDNRGPLKELEERGTGDGRYAPSWIWAVPSLTSLGKGSVAEQGEVDETVHHKWMTCRARADRWLEEEELLREEMRRVLVYLGWKSRAWSDKVGARTGSCSPDVQNGLNAYARKQANIHRELAISFAGQWLPYLNACSLDTKWAAEFPWLPPPLSRQKGLPKRFSTAPADAPIASSSSARGPEVAEGYEASSQARSNRGGPDDEAQDSDGNEEDSDDEGAGVSHEDGSPGGDVLSSDELGFEYDDEYMS</sequence>
<gene>
    <name evidence="3" type="ORF">BJ322DRAFT_1013173</name>
</gene>
<name>A0A9P6H5F4_9AGAM</name>
<feature type="region of interest" description="Disordered" evidence="1">
    <location>
        <begin position="943"/>
        <end position="1034"/>
    </location>
</feature>
<evidence type="ECO:0000313" key="3">
    <source>
        <dbReference type="EMBL" id="KAF9779417.1"/>
    </source>
</evidence>
<evidence type="ECO:0000313" key="4">
    <source>
        <dbReference type="Proteomes" id="UP000736335"/>
    </source>
</evidence>
<proteinExistence type="predicted"/>
<protein>
    <recommendedName>
        <fullName evidence="2">CxC2-like cysteine cluster KDZ transposase-associated domain-containing protein</fullName>
    </recommendedName>
</protein>
<dbReference type="Proteomes" id="UP000736335">
    <property type="component" value="Unassembled WGS sequence"/>
</dbReference>
<dbReference type="EMBL" id="WIUZ02000019">
    <property type="protein sequence ID" value="KAF9779417.1"/>
    <property type="molecule type" value="Genomic_DNA"/>
</dbReference>
<feature type="compositionally biased region" description="Acidic residues" evidence="1">
    <location>
        <begin position="987"/>
        <end position="1004"/>
    </location>
</feature>
<dbReference type="InterPro" id="IPR041457">
    <property type="entry name" value="CxC2_KDZ-assoc"/>
</dbReference>
<comment type="caution">
    <text evidence="3">The sequence shown here is derived from an EMBL/GenBank/DDBJ whole genome shotgun (WGS) entry which is preliminary data.</text>
</comment>